<evidence type="ECO:0000313" key="11">
    <source>
        <dbReference type="Proteomes" id="UP000007879"/>
    </source>
</evidence>
<dbReference type="EnsemblMetazoa" id="XM_020007385.1">
    <property type="protein sequence ID" value="XP_019862944.1"/>
    <property type="gene ID" value="LOC109591719"/>
</dbReference>
<dbReference type="AlphaFoldDB" id="A0A1X7SS93"/>
<feature type="chain" id="PRO_5010860507" description="Lysosome-associated membrane glycoprotein 2-like transmembrane domain-containing protein" evidence="8">
    <location>
        <begin position="24"/>
        <end position="286"/>
    </location>
</feature>
<dbReference type="PROSITE" id="PS51257">
    <property type="entry name" value="PROKAR_LIPOPROTEIN"/>
    <property type="match status" value="1"/>
</dbReference>
<evidence type="ECO:0000256" key="5">
    <source>
        <dbReference type="ARBA" id="ARBA00023136"/>
    </source>
</evidence>
<gene>
    <name evidence="10" type="primary">109591719</name>
</gene>
<evidence type="ECO:0000259" key="9">
    <source>
        <dbReference type="Pfam" id="PF21222"/>
    </source>
</evidence>
<dbReference type="GO" id="GO:0005886">
    <property type="term" value="C:plasma membrane"/>
    <property type="evidence" value="ECO:0007669"/>
    <property type="project" value="TreeGrafter"/>
</dbReference>
<evidence type="ECO:0000313" key="10">
    <source>
        <dbReference type="EnsemblMetazoa" id="Aqu2.1.04941_001"/>
    </source>
</evidence>
<evidence type="ECO:0000256" key="1">
    <source>
        <dbReference type="ARBA" id="ARBA00004251"/>
    </source>
</evidence>
<dbReference type="Proteomes" id="UP000007879">
    <property type="component" value="Unassembled WGS sequence"/>
</dbReference>
<dbReference type="GO" id="GO:0072594">
    <property type="term" value="P:establishment of protein localization to organelle"/>
    <property type="evidence" value="ECO:0007669"/>
    <property type="project" value="TreeGrafter"/>
</dbReference>
<dbReference type="InParanoid" id="A0A1X7SS93"/>
<keyword evidence="3 8" id="KW-0732">Signal</keyword>
<dbReference type="PANTHER" id="PTHR11506">
    <property type="entry name" value="LYSOSOME-ASSOCIATED MEMBRANE GLYCOPROTEIN"/>
    <property type="match status" value="1"/>
</dbReference>
<dbReference type="InterPro" id="IPR002000">
    <property type="entry name" value="Lysosome-assoc_membr_glycop"/>
</dbReference>
<dbReference type="Gene3D" id="2.40.160.110">
    <property type="match status" value="1"/>
</dbReference>
<dbReference type="GO" id="GO:0005765">
    <property type="term" value="C:lysosomal membrane"/>
    <property type="evidence" value="ECO:0007669"/>
    <property type="project" value="TreeGrafter"/>
</dbReference>
<dbReference type="PANTHER" id="PTHR11506:SF35">
    <property type="entry name" value="LYSOSOME-ASSOCIATED MEMBRANE GLYCOPROTEIN 5"/>
    <property type="match status" value="1"/>
</dbReference>
<keyword evidence="5 7" id="KW-0472">Membrane</keyword>
<evidence type="ECO:0000256" key="6">
    <source>
        <dbReference type="ARBA" id="ARBA00023180"/>
    </source>
</evidence>
<sequence>MAAGKKGVALLFLFSCLALAVSACNTGGDICFDYVEETNNKNQSCLFLDAEITIFVAYNNSEGKLRNASLPVNCSTVNVSDSESFCNKPYTNNNKNMRLTRMKAYWGTVDEEEESAPFALIVEAIDLNEHKQWNISLIAVSLNVSHVPNYNASSFTGNETGIISGYYTGDDKNHELFGTVDYNKFYYCDGQQTYSLTMNKSSNLHASHFALSLSIKKLRVQAYGSSNSFSDKCSHCYQDSTGKAFIPIVVGSVIGGLVLVVLVSYIVGRFRNHYKKSSSTGYEKLQ</sequence>
<dbReference type="KEGG" id="aqu:109591719"/>
<evidence type="ECO:0000256" key="7">
    <source>
        <dbReference type="SAM" id="Phobius"/>
    </source>
</evidence>
<reference evidence="10" key="2">
    <citation type="submission" date="2017-05" db="UniProtKB">
        <authorList>
            <consortium name="EnsemblMetazoa"/>
        </authorList>
    </citation>
    <scope>IDENTIFICATION</scope>
</reference>
<keyword evidence="11" id="KW-1185">Reference proteome</keyword>
<evidence type="ECO:0000256" key="8">
    <source>
        <dbReference type="SAM" id="SignalP"/>
    </source>
</evidence>
<protein>
    <recommendedName>
        <fullName evidence="9">Lysosome-associated membrane glycoprotein 2-like transmembrane domain-containing protein</fullName>
    </recommendedName>
</protein>
<comment type="subcellular location">
    <subcellularLocation>
        <location evidence="1">Cell membrane</location>
        <topology evidence="1">Single-pass type I membrane protein</topology>
    </subcellularLocation>
</comment>
<keyword evidence="2 7" id="KW-0812">Transmembrane</keyword>
<accession>A0A1X7SS93</accession>
<evidence type="ECO:0000256" key="2">
    <source>
        <dbReference type="ARBA" id="ARBA00022692"/>
    </source>
</evidence>
<feature type="domain" description="Lysosome-associated membrane glycoprotein 2-like transmembrane" evidence="9">
    <location>
        <begin position="246"/>
        <end position="273"/>
    </location>
</feature>
<dbReference type="Pfam" id="PF21222">
    <property type="entry name" value="Lamp2_2nd"/>
    <property type="match status" value="1"/>
</dbReference>
<evidence type="ECO:0000256" key="4">
    <source>
        <dbReference type="ARBA" id="ARBA00022989"/>
    </source>
</evidence>
<organism evidence="10">
    <name type="scientific">Amphimedon queenslandica</name>
    <name type="common">Sponge</name>
    <dbReference type="NCBI Taxonomy" id="400682"/>
    <lineage>
        <taxon>Eukaryota</taxon>
        <taxon>Metazoa</taxon>
        <taxon>Porifera</taxon>
        <taxon>Demospongiae</taxon>
        <taxon>Heteroscleromorpha</taxon>
        <taxon>Haplosclerida</taxon>
        <taxon>Niphatidae</taxon>
        <taxon>Amphimedon</taxon>
    </lineage>
</organism>
<reference evidence="11" key="1">
    <citation type="journal article" date="2010" name="Nature">
        <title>The Amphimedon queenslandica genome and the evolution of animal complexity.</title>
        <authorList>
            <person name="Srivastava M."/>
            <person name="Simakov O."/>
            <person name="Chapman J."/>
            <person name="Fahey B."/>
            <person name="Gauthier M.E."/>
            <person name="Mitros T."/>
            <person name="Richards G.S."/>
            <person name="Conaco C."/>
            <person name="Dacre M."/>
            <person name="Hellsten U."/>
            <person name="Larroux C."/>
            <person name="Putnam N.H."/>
            <person name="Stanke M."/>
            <person name="Adamska M."/>
            <person name="Darling A."/>
            <person name="Degnan S.M."/>
            <person name="Oakley T.H."/>
            <person name="Plachetzki D.C."/>
            <person name="Zhai Y."/>
            <person name="Adamski M."/>
            <person name="Calcino A."/>
            <person name="Cummins S.F."/>
            <person name="Goodstein D.M."/>
            <person name="Harris C."/>
            <person name="Jackson D.J."/>
            <person name="Leys S.P."/>
            <person name="Shu S."/>
            <person name="Woodcroft B.J."/>
            <person name="Vervoort M."/>
            <person name="Kosik K.S."/>
            <person name="Manning G."/>
            <person name="Degnan B.M."/>
            <person name="Rokhsar D.S."/>
        </authorList>
    </citation>
    <scope>NUCLEOTIDE SEQUENCE [LARGE SCALE GENOMIC DNA]</scope>
</reference>
<name>A0A1X7SS93_AMPQE</name>
<keyword evidence="4 7" id="KW-1133">Transmembrane helix</keyword>
<feature type="transmembrane region" description="Helical" evidence="7">
    <location>
        <begin position="244"/>
        <end position="267"/>
    </location>
</feature>
<evidence type="ECO:0000256" key="3">
    <source>
        <dbReference type="ARBA" id="ARBA00022729"/>
    </source>
</evidence>
<feature type="signal peptide" evidence="8">
    <location>
        <begin position="1"/>
        <end position="23"/>
    </location>
</feature>
<proteinExistence type="predicted"/>
<dbReference type="InterPro" id="IPR048524">
    <property type="entry name" value="Lamp2-like_TM"/>
</dbReference>
<dbReference type="EnsemblMetazoa" id="Aqu2.1.04941_001">
    <property type="protein sequence ID" value="Aqu2.1.04941_001"/>
    <property type="gene ID" value="Aqu2.1.04941"/>
</dbReference>
<dbReference type="GO" id="GO:0031902">
    <property type="term" value="C:late endosome membrane"/>
    <property type="evidence" value="ECO:0007669"/>
    <property type="project" value="TreeGrafter"/>
</dbReference>
<keyword evidence="6" id="KW-0325">Glycoprotein</keyword>